<accession>A0A1G7CFJ6</accession>
<evidence type="ECO:0000256" key="1">
    <source>
        <dbReference type="ARBA" id="ARBA00004377"/>
    </source>
</evidence>
<dbReference type="PANTHER" id="PTHR39583">
    <property type="entry name" value="TYPE II SECRETION SYSTEM PROTEIN J-RELATED"/>
    <property type="match status" value="1"/>
</dbReference>
<comment type="subcellular location">
    <subcellularLocation>
        <location evidence="1">Cell inner membrane</location>
        <topology evidence="1">Single-pass membrane protein</topology>
    </subcellularLocation>
</comment>
<dbReference type="GO" id="GO:0015628">
    <property type="term" value="P:protein secretion by the type II secretion system"/>
    <property type="evidence" value="ECO:0007669"/>
    <property type="project" value="InterPro"/>
</dbReference>
<dbReference type="RefSeq" id="WP_093036121.1">
    <property type="nucleotide sequence ID" value="NZ_FMZV01000018.1"/>
</dbReference>
<name>A0A1G7CFJ6_9RHOB</name>
<evidence type="ECO:0000256" key="4">
    <source>
        <dbReference type="ARBA" id="ARBA00022475"/>
    </source>
</evidence>
<dbReference type="OrthoDB" id="7869574at2"/>
<organism evidence="11 12">
    <name type="scientific">Ruegeria marina</name>
    <dbReference type="NCBI Taxonomy" id="639004"/>
    <lineage>
        <taxon>Bacteria</taxon>
        <taxon>Pseudomonadati</taxon>
        <taxon>Pseudomonadota</taxon>
        <taxon>Alphaproteobacteria</taxon>
        <taxon>Rhodobacterales</taxon>
        <taxon>Roseobacteraceae</taxon>
        <taxon>Ruegeria</taxon>
    </lineage>
</organism>
<evidence type="ECO:0000256" key="8">
    <source>
        <dbReference type="ARBA" id="ARBA00022989"/>
    </source>
</evidence>
<dbReference type="Pfam" id="PF11612">
    <property type="entry name" value="T2SSJ"/>
    <property type="match status" value="1"/>
</dbReference>
<evidence type="ECO:0000256" key="10">
    <source>
        <dbReference type="SAM" id="Phobius"/>
    </source>
</evidence>
<dbReference type="Pfam" id="PF07963">
    <property type="entry name" value="N_methyl"/>
    <property type="match status" value="1"/>
</dbReference>
<dbReference type="Gene3D" id="2.10.70.20">
    <property type="entry name" value="gspk-gspi-gspj complex like domains"/>
    <property type="match status" value="1"/>
</dbReference>
<dbReference type="AlphaFoldDB" id="A0A1G7CFJ6"/>
<dbReference type="InterPro" id="IPR051621">
    <property type="entry name" value="T2SS_protein_J"/>
</dbReference>
<evidence type="ECO:0000256" key="3">
    <source>
        <dbReference type="ARBA" id="ARBA00021539"/>
    </source>
</evidence>
<evidence type="ECO:0000256" key="9">
    <source>
        <dbReference type="ARBA" id="ARBA00023136"/>
    </source>
</evidence>
<proteinExistence type="inferred from homology"/>
<evidence type="ECO:0000313" key="11">
    <source>
        <dbReference type="EMBL" id="SDE37476.1"/>
    </source>
</evidence>
<dbReference type="InterPro" id="IPR045584">
    <property type="entry name" value="Pilin-like"/>
</dbReference>
<dbReference type="InterPro" id="IPR010055">
    <property type="entry name" value="T2SS_protein-GspJ"/>
</dbReference>
<protein>
    <recommendedName>
        <fullName evidence="3">Type II secretion system protein J</fullName>
    </recommendedName>
</protein>
<evidence type="ECO:0000313" key="12">
    <source>
        <dbReference type="Proteomes" id="UP000199628"/>
    </source>
</evidence>
<dbReference type="Gene3D" id="3.10.610.10">
    <property type="entry name" value="GSPII I/J protein-like"/>
    <property type="match status" value="1"/>
</dbReference>
<keyword evidence="8 10" id="KW-1133">Transmembrane helix</keyword>
<evidence type="ECO:0000256" key="5">
    <source>
        <dbReference type="ARBA" id="ARBA00022481"/>
    </source>
</evidence>
<feature type="transmembrane region" description="Helical" evidence="10">
    <location>
        <begin position="12"/>
        <end position="31"/>
    </location>
</feature>
<keyword evidence="5" id="KW-0488">Methylation</keyword>
<reference evidence="12" key="1">
    <citation type="submission" date="2016-10" db="EMBL/GenBank/DDBJ databases">
        <authorList>
            <person name="Varghese N."/>
            <person name="Submissions S."/>
        </authorList>
    </citation>
    <scope>NUCLEOTIDE SEQUENCE [LARGE SCALE GENOMIC DNA]</scope>
    <source>
        <strain evidence="12">CGMCC 1.9108</strain>
    </source>
</reference>
<dbReference type="Proteomes" id="UP000199628">
    <property type="component" value="Unassembled WGS sequence"/>
</dbReference>
<dbReference type="PANTHER" id="PTHR39583:SF2">
    <property type="entry name" value="TYPE II SECRETION SYSTEM PROTEIN J"/>
    <property type="match status" value="1"/>
</dbReference>
<evidence type="ECO:0000256" key="2">
    <source>
        <dbReference type="ARBA" id="ARBA00011084"/>
    </source>
</evidence>
<dbReference type="EMBL" id="FMZV01000018">
    <property type="protein sequence ID" value="SDE37476.1"/>
    <property type="molecule type" value="Genomic_DNA"/>
</dbReference>
<dbReference type="SUPFAM" id="SSF54523">
    <property type="entry name" value="Pili subunits"/>
    <property type="match status" value="1"/>
</dbReference>
<dbReference type="NCBIfam" id="TIGR01711">
    <property type="entry name" value="gspJ"/>
    <property type="match status" value="1"/>
</dbReference>
<dbReference type="NCBIfam" id="TIGR02532">
    <property type="entry name" value="IV_pilin_GFxxxE"/>
    <property type="match status" value="1"/>
</dbReference>
<dbReference type="PROSITE" id="PS00409">
    <property type="entry name" value="PROKAR_NTER_METHYL"/>
    <property type="match status" value="1"/>
</dbReference>
<keyword evidence="4" id="KW-1003">Cell membrane</keyword>
<keyword evidence="12" id="KW-1185">Reference proteome</keyword>
<dbReference type="GO" id="GO:0015627">
    <property type="term" value="C:type II protein secretion system complex"/>
    <property type="evidence" value="ECO:0007669"/>
    <property type="project" value="InterPro"/>
</dbReference>
<sequence length="199" mass="21950">MRRDAGLTLIELVIAMALFAFVAVMSLSVLNGTLRAQDRYREVEARTAEASLALTLLRRDLAHAVPASFVQPGGVEFSSLEMIDPGPVLRLSLAGQPSMGEPGDDGMRRVEWRFDRSRGALLRRVWPTLTPAQPGQVSPETTMLTGVERLHLRVYSDGQGWLDWTELPENQIVLALPDAVEVTVTLEGYGPVPLVEVYR</sequence>
<dbReference type="GO" id="GO:0005886">
    <property type="term" value="C:plasma membrane"/>
    <property type="evidence" value="ECO:0007669"/>
    <property type="project" value="UniProtKB-SubCell"/>
</dbReference>
<keyword evidence="9 10" id="KW-0472">Membrane</keyword>
<dbReference type="InterPro" id="IPR012902">
    <property type="entry name" value="N_methyl_site"/>
</dbReference>
<dbReference type="STRING" id="639004.SAMN04488239_11812"/>
<evidence type="ECO:0000256" key="7">
    <source>
        <dbReference type="ARBA" id="ARBA00022692"/>
    </source>
</evidence>
<keyword evidence="6" id="KW-0997">Cell inner membrane</keyword>
<comment type="similarity">
    <text evidence="2">Belongs to the GSP J family.</text>
</comment>
<evidence type="ECO:0000256" key="6">
    <source>
        <dbReference type="ARBA" id="ARBA00022519"/>
    </source>
</evidence>
<keyword evidence="7 10" id="KW-0812">Transmembrane</keyword>
<gene>
    <name evidence="11" type="ORF">SAMN04488239_11812</name>
</gene>